<protein>
    <submittedName>
        <fullName evidence="2">Uncharacterized protein</fullName>
    </submittedName>
</protein>
<dbReference type="GeneID" id="37010782"/>
<proteinExistence type="predicted"/>
<keyword evidence="3" id="KW-1185">Reference proteome</keyword>
<evidence type="ECO:0000256" key="1">
    <source>
        <dbReference type="SAM" id="MobiDB-lite"/>
    </source>
</evidence>
<gene>
    <name evidence="2" type="ORF">BCV69DRAFT_106782</name>
</gene>
<dbReference type="AlphaFoldDB" id="A0A316UD26"/>
<evidence type="ECO:0000313" key="2">
    <source>
        <dbReference type="EMBL" id="PWN23062.1"/>
    </source>
</evidence>
<accession>A0A316UD26</accession>
<sequence length="641" mass="70093">MYRRLRDKRSARTRGPGGSSMISVLIRVLCHPSDRLHSRLEKLFGGEAPRAALVHRKSLTARQAKALNICRQVYRRQRDKLAPAAAGQTQAPKNVMSNKLEAEQCASTLASLLQRRGARTTCRHCEEWQAEDSDSSPNPGKTCLAEEEAIGALEEGLPPALVTSIEISSALSRGDEAVIRLEPGLQTDKLFSCMQLYGLLSSGNPSDDGTSPVRSRRIALVGENEEIHQVLVYLLPHLSMIAELVFIEMAYGELQVCSCYKDGDIALFPMPPTAIRDRRSLQSSLSEDTLLSFCPSSALSGNPNKHYPGRNYHWRYSRMGNGDPGSCLTTNIHAITKKMKETMAPYAGSVDEESPFKAPDKVLKLSALCASILRKKQLWQQSTFPLAQGPPGLNHHSYSDDDSADETLEEEEDADASSSDEKEIPQPTVNSQGYTSQLPPHLVDLISQTYTCVSCRSVAVDKDDDSLFGASAAVPVPSSTGTSHIPTTDSPPRKVCAAPPLEEAWRVPERGAPYRETEMPKDTTRWGQAPWNAMCCRVGGVGPWLSSPSADESRKEKAKADAPQSQSQSQSKSPLQRWVPPSWETMAEWRFCAPCLASHLGIWPSLSPGGPRPVPRPNPQRLYPACQCLLCQGSSRGPPAA</sequence>
<organism evidence="2 3">
    <name type="scientific">Pseudomicrostroma glucosiphilum</name>
    <dbReference type="NCBI Taxonomy" id="1684307"/>
    <lineage>
        <taxon>Eukaryota</taxon>
        <taxon>Fungi</taxon>
        <taxon>Dikarya</taxon>
        <taxon>Basidiomycota</taxon>
        <taxon>Ustilaginomycotina</taxon>
        <taxon>Exobasidiomycetes</taxon>
        <taxon>Microstromatales</taxon>
        <taxon>Microstromatales incertae sedis</taxon>
        <taxon>Pseudomicrostroma</taxon>
    </lineage>
</organism>
<reference evidence="2 3" key="1">
    <citation type="journal article" date="2018" name="Mol. Biol. Evol.">
        <title>Broad Genomic Sampling Reveals a Smut Pathogenic Ancestry of the Fungal Clade Ustilaginomycotina.</title>
        <authorList>
            <person name="Kijpornyongpan T."/>
            <person name="Mondo S.J."/>
            <person name="Barry K."/>
            <person name="Sandor L."/>
            <person name="Lee J."/>
            <person name="Lipzen A."/>
            <person name="Pangilinan J."/>
            <person name="LaButti K."/>
            <person name="Hainaut M."/>
            <person name="Henrissat B."/>
            <person name="Grigoriev I.V."/>
            <person name="Spatafora J.W."/>
            <person name="Aime M.C."/>
        </authorList>
    </citation>
    <scope>NUCLEOTIDE SEQUENCE [LARGE SCALE GENOMIC DNA]</scope>
    <source>
        <strain evidence="2 3">MCA 4718</strain>
    </source>
</reference>
<feature type="compositionally biased region" description="Basic and acidic residues" evidence="1">
    <location>
        <begin position="551"/>
        <end position="560"/>
    </location>
</feature>
<feature type="compositionally biased region" description="Polar residues" evidence="1">
    <location>
        <begin position="427"/>
        <end position="436"/>
    </location>
</feature>
<dbReference type="EMBL" id="KZ819322">
    <property type="protein sequence ID" value="PWN23062.1"/>
    <property type="molecule type" value="Genomic_DNA"/>
</dbReference>
<dbReference type="RefSeq" id="XP_025350222.1">
    <property type="nucleotide sequence ID" value="XM_025489048.1"/>
</dbReference>
<dbReference type="Proteomes" id="UP000245942">
    <property type="component" value="Unassembled WGS sequence"/>
</dbReference>
<feature type="region of interest" description="Disordered" evidence="1">
    <location>
        <begin position="546"/>
        <end position="578"/>
    </location>
</feature>
<feature type="region of interest" description="Disordered" evidence="1">
    <location>
        <begin position="384"/>
        <end position="436"/>
    </location>
</feature>
<feature type="compositionally biased region" description="Acidic residues" evidence="1">
    <location>
        <begin position="400"/>
        <end position="415"/>
    </location>
</feature>
<evidence type="ECO:0000313" key="3">
    <source>
        <dbReference type="Proteomes" id="UP000245942"/>
    </source>
</evidence>
<name>A0A316UD26_9BASI</name>